<dbReference type="RefSeq" id="WP_378021896.1">
    <property type="nucleotide sequence ID" value="NZ_JBHSKG010000007.1"/>
</dbReference>
<comment type="caution">
    <text evidence="4">The sequence shown here is derived from an EMBL/GenBank/DDBJ whole genome shotgun (WGS) entry which is preliminary data.</text>
</comment>
<evidence type="ECO:0000256" key="2">
    <source>
        <dbReference type="ARBA" id="ARBA00022840"/>
    </source>
</evidence>
<feature type="domain" description="HTH luxR-type" evidence="3">
    <location>
        <begin position="823"/>
        <end position="888"/>
    </location>
</feature>
<keyword evidence="5" id="KW-1185">Reference proteome</keyword>
<organism evidence="4 5">
    <name type="scientific">Actinomycetospora rhizophila</name>
    <dbReference type="NCBI Taxonomy" id="1416876"/>
    <lineage>
        <taxon>Bacteria</taxon>
        <taxon>Bacillati</taxon>
        <taxon>Actinomycetota</taxon>
        <taxon>Actinomycetes</taxon>
        <taxon>Pseudonocardiales</taxon>
        <taxon>Pseudonocardiaceae</taxon>
        <taxon>Actinomycetospora</taxon>
    </lineage>
</organism>
<proteinExistence type="predicted"/>
<dbReference type="PRINTS" id="PR00038">
    <property type="entry name" value="HTHLUXR"/>
</dbReference>
<dbReference type="SUPFAM" id="SSF46894">
    <property type="entry name" value="C-terminal effector domain of the bipartite response regulators"/>
    <property type="match status" value="1"/>
</dbReference>
<dbReference type="Proteomes" id="UP001596175">
    <property type="component" value="Unassembled WGS sequence"/>
</dbReference>
<dbReference type="PANTHER" id="PTHR16305">
    <property type="entry name" value="TESTICULAR SOLUBLE ADENYLYL CYCLASE"/>
    <property type="match status" value="1"/>
</dbReference>
<dbReference type="InterPro" id="IPR041664">
    <property type="entry name" value="AAA_16"/>
</dbReference>
<reference evidence="5" key="1">
    <citation type="journal article" date="2019" name="Int. J. Syst. Evol. Microbiol.">
        <title>The Global Catalogue of Microorganisms (GCM) 10K type strain sequencing project: providing services to taxonomists for standard genome sequencing and annotation.</title>
        <authorList>
            <consortium name="The Broad Institute Genomics Platform"/>
            <consortium name="The Broad Institute Genome Sequencing Center for Infectious Disease"/>
            <person name="Wu L."/>
            <person name="Ma J."/>
        </authorList>
    </citation>
    <scope>NUCLEOTIDE SEQUENCE [LARGE SCALE GENOMIC DNA]</scope>
    <source>
        <strain evidence="5">XZYJ18</strain>
    </source>
</reference>
<protein>
    <submittedName>
        <fullName evidence="4">LuxR C-terminal-related transcriptional regulator</fullName>
    </submittedName>
</protein>
<dbReference type="Pfam" id="PF00196">
    <property type="entry name" value="GerE"/>
    <property type="match status" value="1"/>
</dbReference>
<evidence type="ECO:0000313" key="5">
    <source>
        <dbReference type="Proteomes" id="UP001596175"/>
    </source>
</evidence>
<dbReference type="Gene3D" id="1.10.10.10">
    <property type="entry name" value="Winged helix-like DNA-binding domain superfamily/Winged helix DNA-binding domain"/>
    <property type="match status" value="1"/>
</dbReference>
<dbReference type="Gene3D" id="3.40.50.300">
    <property type="entry name" value="P-loop containing nucleotide triphosphate hydrolases"/>
    <property type="match status" value="1"/>
</dbReference>
<dbReference type="InterPro" id="IPR000792">
    <property type="entry name" value="Tscrpt_reg_LuxR_C"/>
</dbReference>
<dbReference type="SUPFAM" id="SSF52540">
    <property type="entry name" value="P-loop containing nucleoside triphosphate hydrolases"/>
    <property type="match status" value="1"/>
</dbReference>
<dbReference type="Pfam" id="PF13191">
    <property type="entry name" value="AAA_16"/>
    <property type="match status" value="1"/>
</dbReference>
<accession>A0ABV9ZF01</accession>
<dbReference type="PROSITE" id="PS00622">
    <property type="entry name" value="HTH_LUXR_1"/>
    <property type="match status" value="1"/>
</dbReference>
<keyword evidence="1" id="KW-0547">Nucleotide-binding</keyword>
<gene>
    <name evidence="4" type="ORF">ACFPK1_15875</name>
</gene>
<evidence type="ECO:0000313" key="4">
    <source>
        <dbReference type="EMBL" id="MFC5139720.1"/>
    </source>
</evidence>
<dbReference type="CDD" id="cd06170">
    <property type="entry name" value="LuxR_C_like"/>
    <property type="match status" value="1"/>
</dbReference>
<evidence type="ECO:0000256" key="1">
    <source>
        <dbReference type="ARBA" id="ARBA00022741"/>
    </source>
</evidence>
<dbReference type="PROSITE" id="PS50043">
    <property type="entry name" value="HTH_LUXR_2"/>
    <property type="match status" value="1"/>
</dbReference>
<dbReference type="EMBL" id="JBHSKG010000007">
    <property type="protein sequence ID" value="MFC5139720.1"/>
    <property type="molecule type" value="Genomic_DNA"/>
</dbReference>
<name>A0ABV9ZF01_9PSEU</name>
<keyword evidence="2" id="KW-0067">ATP-binding</keyword>
<dbReference type="InterPro" id="IPR027417">
    <property type="entry name" value="P-loop_NTPase"/>
</dbReference>
<dbReference type="InterPro" id="IPR036388">
    <property type="entry name" value="WH-like_DNA-bd_sf"/>
</dbReference>
<dbReference type="SMART" id="SM00421">
    <property type="entry name" value="HTH_LUXR"/>
    <property type="match status" value="1"/>
</dbReference>
<dbReference type="InterPro" id="IPR016032">
    <property type="entry name" value="Sig_transdc_resp-reg_C-effctor"/>
</dbReference>
<evidence type="ECO:0000259" key="3">
    <source>
        <dbReference type="PROSITE" id="PS50043"/>
    </source>
</evidence>
<dbReference type="PANTHER" id="PTHR16305:SF35">
    <property type="entry name" value="TRANSCRIPTIONAL ACTIVATOR DOMAIN"/>
    <property type="match status" value="1"/>
</dbReference>
<sequence length="890" mass="94300">MPEVWPLVGRSATLSSIVHLAQTRQCAGVMLVGPPGVGRTRLARATLAAVVTTDSARWSPIWVMASRSTQDIPLGAMSHLLPRMDAAPDGEAALTGHLLHEARLALRPEPGAGQLILAVDDAHVLDTTSAVLLQQLAVSGDAFVVVTAPTGLSVPDPIFTLWKEGLIDRLDIQEFDRVQSDQLVARALGGHVDGAALQRLWRYSLGNALFLRELVDGAREIGTLRQNGAVWRWEGEFEPSSRLVEMVEARMGSLAAPERDLLRLLAFGQPLGSEVAAELVSPSVLATLERRGLVESVREGRRVNVRLKHPLYAEILRQQATPLQERQAYHRLTRAMEAHGTRRGEDRSRLLGFRVGQGEEADPHELLAAARDAASADSGLADQLLRAAAESGGTVDVRHQLARALVAADRFPEAEAVLAEVAARPEMASAPPAQLVASALIRVPNAYWGLHDVVGTRDVLHALERTIPDGAAPDGVAWLRAVLALLDGQPRAALERLEPLLAGDPDDTDDPGRRGVHVAALSVAAFASARAGALGRARELVARGLPMIERDGDPSGGWLRFGFVTASWYADLQAGDLDRAEQLARDCYAEALAQGLRTPMAIYATWQGIVAGRRGRVQTAARWLREAAAAVSASRFCFAVPLAAELSVALAASGELIEARTVLATADDVPGGGLFAGWQTAARVWLLGVEGRVSAATEAAVAAVAAHDDPGHRLQTLHAVIRLRATGVVADELEVLAADLDGALPATMVAHSRALSARDGATLDEVAARFEQLGALLLAAETAAQASAVHRSDGSTVAARGAAARSRAWAQECEDARTPALGLLEASTELTRRELEIASLAATGLTSKAIAEQLVVSVRTVDNVLRAVYAKLGVSGRGELSQVVGLHATR</sequence>